<evidence type="ECO:0000313" key="5">
    <source>
        <dbReference type="Proteomes" id="UP000176101"/>
    </source>
</evidence>
<dbReference type="GO" id="GO:0016791">
    <property type="term" value="F:phosphatase activity"/>
    <property type="evidence" value="ECO:0007669"/>
    <property type="project" value="TreeGrafter"/>
</dbReference>
<dbReference type="Pfam" id="PF07228">
    <property type="entry name" value="SpoIIE"/>
    <property type="match status" value="1"/>
</dbReference>
<dbReference type="SMART" id="SM00331">
    <property type="entry name" value="PP2C_SIG"/>
    <property type="match status" value="1"/>
</dbReference>
<sequence length="366" mass="39127">MRTDDVRGNGISAGSMIGWLILLTVLLLVTGYLGSRETRLIPFLIFLPGLVAGRGTVRQTAFAAGWVLLAVSASIIARPLESLSANISLIAFTTVLGGLSVAMARQRIVRQQEIARLRSATAALQRQILRPLPLLTDQLLINGLYEAVEEDTRVGGDIYEVVSSPYGSRVLIADVQGKGLPAIGAAFAVLGAFREAASREPTLTAVVDDLEAAVLRHNAFAVQTGEPERFVTALLIGVTEDEEAQVVNCGHVEPYLLHIPQPGPVLREEPDVPLGLGALAREPRTVEWFDFPGGSTLLLFTDGITEARSPSGAFFPLVERLPRWNAVPPAELAGVLRDELHTHAAGSPRDDVAVLVLRRTGGSPPP</sequence>
<evidence type="ECO:0000313" key="4">
    <source>
        <dbReference type="EMBL" id="OEV05623.1"/>
    </source>
</evidence>
<comment type="caution">
    <text evidence="4">The sequence shown here is derived from an EMBL/GenBank/DDBJ whole genome shotgun (WGS) entry which is preliminary data.</text>
</comment>
<name>A0A1E7KNZ8_9ACTN</name>
<feature type="domain" description="PPM-type phosphatase" evidence="3">
    <location>
        <begin position="136"/>
        <end position="359"/>
    </location>
</feature>
<proteinExistence type="predicted"/>
<protein>
    <submittedName>
        <fullName evidence="4">Serine/threonine protein phosphatase</fullName>
    </submittedName>
</protein>
<feature type="transmembrane region" description="Helical" evidence="2">
    <location>
        <begin position="83"/>
        <end position="104"/>
    </location>
</feature>
<accession>A0A1E7KNZ8</accession>
<keyword evidence="2" id="KW-1133">Transmembrane helix</keyword>
<reference evidence="4 5" key="1">
    <citation type="journal article" date="2016" name="Front. Microbiol.">
        <title>Comparative Genomics Analysis of Streptomyces Species Reveals Their Adaptation to the Marine Environment and Their Diversity at the Genomic Level.</title>
        <authorList>
            <person name="Tian X."/>
            <person name="Zhang Z."/>
            <person name="Yang T."/>
            <person name="Chen M."/>
            <person name="Li J."/>
            <person name="Chen F."/>
            <person name="Yang J."/>
            <person name="Li W."/>
            <person name="Zhang B."/>
            <person name="Zhang Z."/>
            <person name="Wu J."/>
            <person name="Zhang C."/>
            <person name="Long L."/>
            <person name="Xiao J."/>
        </authorList>
    </citation>
    <scope>NUCLEOTIDE SEQUENCE [LARGE SCALE GENOMIC DNA]</scope>
    <source>
        <strain evidence="4 5">SCSIO 02100</strain>
    </source>
</reference>
<dbReference type="PANTHER" id="PTHR43156:SF2">
    <property type="entry name" value="STAGE II SPORULATION PROTEIN E"/>
    <property type="match status" value="1"/>
</dbReference>
<keyword evidence="1" id="KW-0378">Hydrolase</keyword>
<dbReference type="PANTHER" id="PTHR43156">
    <property type="entry name" value="STAGE II SPORULATION PROTEIN E-RELATED"/>
    <property type="match status" value="1"/>
</dbReference>
<evidence type="ECO:0000256" key="1">
    <source>
        <dbReference type="ARBA" id="ARBA00022801"/>
    </source>
</evidence>
<dbReference type="InterPro" id="IPR036457">
    <property type="entry name" value="PPM-type-like_dom_sf"/>
</dbReference>
<dbReference type="STRING" id="1075402.AN216_02820"/>
<dbReference type="FunFam" id="3.60.40.10:FF:000058">
    <property type="entry name" value="Stage II sporulation protein E"/>
    <property type="match status" value="1"/>
</dbReference>
<keyword evidence="2" id="KW-0472">Membrane</keyword>
<keyword evidence="2" id="KW-0812">Transmembrane</keyword>
<evidence type="ECO:0000256" key="2">
    <source>
        <dbReference type="SAM" id="Phobius"/>
    </source>
</evidence>
<dbReference type="Proteomes" id="UP000176101">
    <property type="component" value="Unassembled WGS sequence"/>
</dbReference>
<dbReference type="EMBL" id="LJGU01000095">
    <property type="protein sequence ID" value="OEV05623.1"/>
    <property type="molecule type" value="Genomic_DNA"/>
</dbReference>
<evidence type="ECO:0000259" key="3">
    <source>
        <dbReference type="SMART" id="SM00331"/>
    </source>
</evidence>
<dbReference type="Gene3D" id="3.60.40.10">
    <property type="entry name" value="PPM-type phosphatase domain"/>
    <property type="match status" value="1"/>
</dbReference>
<gene>
    <name evidence="4" type="ORF">AN216_02820</name>
</gene>
<dbReference type="InterPro" id="IPR001932">
    <property type="entry name" value="PPM-type_phosphatase-like_dom"/>
</dbReference>
<organism evidence="4 5">
    <name type="scientific">Streptomyces oceani</name>
    <dbReference type="NCBI Taxonomy" id="1075402"/>
    <lineage>
        <taxon>Bacteria</taxon>
        <taxon>Bacillati</taxon>
        <taxon>Actinomycetota</taxon>
        <taxon>Actinomycetes</taxon>
        <taxon>Kitasatosporales</taxon>
        <taxon>Streptomycetaceae</taxon>
        <taxon>Streptomyces</taxon>
    </lineage>
</organism>
<dbReference type="AlphaFoldDB" id="A0A1E7KNZ8"/>
<dbReference type="InterPro" id="IPR052016">
    <property type="entry name" value="Bact_Sigma-Reg"/>
</dbReference>
<keyword evidence="5" id="KW-1185">Reference proteome</keyword>
<dbReference type="PATRIC" id="fig|1075402.3.peg.3956"/>
<dbReference type="SUPFAM" id="SSF81606">
    <property type="entry name" value="PP2C-like"/>
    <property type="match status" value="1"/>
</dbReference>
<feature type="transmembrane region" description="Helical" evidence="2">
    <location>
        <begin position="56"/>
        <end position="77"/>
    </location>
</feature>
<feature type="transmembrane region" description="Helical" evidence="2">
    <location>
        <begin position="16"/>
        <end position="35"/>
    </location>
</feature>